<dbReference type="Gene3D" id="2.60.120.260">
    <property type="entry name" value="Galactose-binding domain-like"/>
    <property type="match status" value="1"/>
</dbReference>
<dbReference type="InterPro" id="IPR008979">
    <property type="entry name" value="Galactose-bd-like_sf"/>
</dbReference>
<sequence>MKIFLPSILFIVLVLSGCKFTSFKNETFCNPVNLSYRFQLDEPSRREAADPSVVCYNGDYFMFLSKSGGYYHSNNMIDWELIETKDLPVEEYAPTAININDTVYFMALNQKIYQSSNPISGKWDIKNDSIYARTFDPTIFRDEDGRMYLYHGLSARTPIKGIELDRESLQPIGEEADLLVSNRKYYGWERRGDYNTDTKKRAWVEGAFVTKHNNKYYLHYSVPGTQFKSYGDGMYVSENPLGPFNLAEINPFSYKPEGFIAGAGHGSVFNDEFGNYWYAGTMTVAVKHRLERRIGMFPAFFDEDGCFYAYTGFGDYPHAKPQGKMNSYKDYQPQYMLLSYNKPVEVSSSFNDHQKENCVDENIKTSWSALSGRKGEWLMIDLEEEKDVHALQINFADVDTKILGRPQDIYYQYLIEYSNDKKNWTVLIDKTNNIQDAPHDYIELDSSVNGRYIRITNYKVPDGKFAISGFRVFGFGNGKKPGIVDQLTVKRNPDDGCVVDLKWNKNPKAIGYNIRYGTNPEKLYLNYQVYDCDSLSIRSLNSKQDYYFTIDAFNENGITMGEDVLKSAKNIE</sequence>
<evidence type="ECO:0000313" key="7">
    <source>
        <dbReference type="EMBL" id="MCW3807355.1"/>
    </source>
</evidence>
<feature type="domain" description="F5/8 type C" evidence="6">
    <location>
        <begin position="330"/>
        <end position="475"/>
    </location>
</feature>
<dbReference type="SUPFAM" id="SSF75005">
    <property type="entry name" value="Arabinanase/levansucrase/invertase"/>
    <property type="match status" value="1"/>
</dbReference>
<dbReference type="AlphaFoldDB" id="A0AAE3SMA8"/>
<organism evidence="7 8">
    <name type="scientific">Plebeiibacterium marinum</name>
    <dbReference type="NCBI Taxonomy" id="2992111"/>
    <lineage>
        <taxon>Bacteria</taxon>
        <taxon>Pseudomonadati</taxon>
        <taxon>Bacteroidota</taxon>
        <taxon>Bacteroidia</taxon>
        <taxon>Marinilabiliales</taxon>
        <taxon>Marinilabiliaceae</taxon>
        <taxon>Plebeiibacterium</taxon>
    </lineage>
</organism>
<proteinExistence type="inferred from homology"/>
<evidence type="ECO:0000256" key="2">
    <source>
        <dbReference type="ARBA" id="ARBA00022801"/>
    </source>
</evidence>
<dbReference type="InterPro" id="IPR003961">
    <property type="entry name" value="FN3_dom"/>
</dbReference>
<protein>
    <submittedName>
        <fullName evidence="7">Family 43 glycosylhydrolase</fullName>
    </submittedName>
</protein>
<dbReference type="PANTHER" id="PTHR42812:SF12">
    <property type="entry name" value="BETA-XYLOSIDASE-RELATED"/>
    <property type="match status" value="1"/>
</dbReference>
<dbReference type="Pfam" id="PF04616">
    <property type="entry name" value="Glyco_hydro_43"/>
    <property type="match status" value="1"/>
</dbReference>
<dbReference type="EMBL" id="JAPDPI010000044">
    <property type="protein sequence ID" value="MCW3807355.1"/>
    <property type="molecule type" value="Genomic_DNA"/>
</dbReference>
<reference evidence="7" key="1">
    <citation type="submission" date="2022-10" db="EMBL/GenBank/DDBJ databases">
        <authorList>
            <person name="Yu W.X."/>
        </authorList>
    </citation>
    <scope>NUCLEOTIDE SEQUENCE</scope>
    <source>
        <strain evidence="7">D04</strain>
    </source>
</reference>
<dbReference type="InterPro" id="IPR051795">
    <property type="entry name" value="Glycosyl_Hydrlase_43"/>
</dbReference>
<evidence type="ECO:0000256" key="5">
    <source>
        <dbReference type="RuleBase" id="RU361187"/>
    </source>
</evidence>
<dbReference type="GO" id="GO:0005975">
    <property type="term" value="P:carbohydrate metabolic process"/>
    <property type="evidence" value="ECO:0007669"/>
    <property type="project" value="InterPro"/>
</dbReference>
<dbReference type="InterPro" id="IPR000421">
    <property type="entry name" value="FA58C"/>
</dbReference>
<dbReference type="Gene3D" id="2.60.40.10">
    <property type="entry name" value="Immunoglobulins"/>
    <property type="match status" value="1"/>
</dbReference>
<evidence type="ECO:0000256" key="3">
    <source>
        <dbReference type="ARBA" id="ARBA00023295"/>
    </source>
</evidence>
<keyword evidence="3 5" id="KW-0326">Glycosidase</keyword>
<accession>A0AAE3SMA8</accession>
<dbReference type="InterPro" id="IPR013783">
    <property type="entry name" value="Ig-like_fold"/>
</dbReference>
<keyword evidence="2 5" id="KW-0378">Hydrolase</keyword>
<evidence type="ECO:0000259" key="6">
    <source>
        <dbReference type="PROSITE" id="PS50022"/>
    </source>
</evidence>
<dbReference type="PROSITE" id="PS50022">
    <property type="entry name" value="FA58C_3"/>
    <property type="match status" value="1"/>
</dbReference>
<dbReference type="InterPro" id="IPR006710">
    <property type="entry name" value="Glyco_hydro_43"/>
</dbReference>
<dbReference type="PANTHER" id="PTHR42812">
    <property type="entry name" value="BETA-XYLOSIDASE"/>
    <property type="match status" value="1"/>
</dbReference>
<dbReference type="Pfam" id="PF00754">
    <property type="entry name" value="F5_F8_type_C"/>
    <property type="match status" value="1"/>
</dbReference>
<gene>
    <name evidence="7" type="ORF">OM074_17085</name>
</gene>
<comment type="similarity">
    <text evidence="1 5">Belongs to the glycosyl hydrolase 43 family.</text>
</comment>
<dbReference type="Gene3D" id="2.115.10.20">
    <property type="entry name" value="Glycosyl hydrolase domain, family 43"/>
    <property type="match status" value="1"/>
</dbReference>
<feature type="site" description="Important for catalytic activity, responsible for pKa modulation of the active site Glu and correct orientation of both the proton donor and substrate" evidence="4">
    <location>
        <position position="136"/>
    </location>
</feature>
<dbReference type="Proteomes" id="UP001207408">
    <property type="component" value="Unassembled WGS sequence"/>
</dbReference>
<name>A0AAE3SMA8_9BACT</name>
<dbReference type="GO" id="GO:0004553">
    <property type="term" value="F:hydrolase activity, hydrolyzing O-glycosyl compounds"/>
    <property type="evidence" value="ECO:0007669"/>
    <property type="project" value="InterPro"/>
</dbReference>
<keyword evidence="8" id="KW-1185">Reference proteome</keyword>
<evidence type="ECO:0000256" key="4">
    <source>
        <dbReference type="PIRSR" id="PIRSR606710-2"/>
    </source>
</evidence>
<dbReference type="RefSeq" id="WP_301201683.1">
    <property type="nucleotide sequence ID" value="NZ_JAPDPI010000044.1"/>
</dbReference>
<dbReference type="InterPro" id="IPR023296">
    <property type="entry name" value="Glyco_hydro_beta-prop_sf"/>
</dbReference>
<dbReference type="PROSITE" id="PS51257">
    <property type="entry name" value="PROKAR_LIPOPROTEIN"/>
    <property type="match status" value="1"/>
</dbReference>
<dbReference type="CDD" id="cd08982">
    <property type="entry name" value="GH43-like"/>
    <property type="match status" value="1"/>
</dbReference>
<dbReference type="SUPFAM" id="SSF49785">
    <property type="entry name" value="Galactose-binding domain-like"/>
    <property type="match status" value="1"/>
</dbReference>
<comment type="caution">
    <text evidence="7">The sequence shown here is derived from an EMBL/GenBank/DDBJ whole genome shotgun (WGS) entry which is preliminary data.</text>
</comment>
<dbReference type="CDD" id="cd00063">
    <property type="entry name" value="FN3"/>
    <property type="match status" value="1"/>
</dbReference>
<evidence type="ECO:0000256" key="1">
    <source>
        <dbReference type="ARBA" id="ARBA00009865"/>
    </source>
</evidence>
<evidence type="ECO:0000313" key="8">
    <source>
        <dbReference type="Proteomes" id="UP001207408"/>
    </source>
</evidence>